<protein>
    <recommendedName>
        <fullName evidence="7">Amidophosphoribosyltransferase</fullName>
        <shortName evidence="7">ATase</shortName>
        <ecNumber evidence="7">2.4.2.14</ecNumber>
    </recommendedName>
    <alternativeName>
        <fullName evidence="7">Glutamine phosphoribosylpyrophosphate amidotransferase</fullName>
        <shortName evidence="7">GPATase</shortName>
    </alternativeName>
</protein>
<dbReference type="PIRSF" id="PIRSF000485">
    <property type="entry name" value="Amd_phspho_trans"/>
    <property type="match status" value="1"/>
</dbReference>
<keyword evidence="7" id="KW-0004">4Fe-4S</keyword>
<evidence type="ECO:0000256" key="3">
    <source>
        <dbReference type="ARBA" id="ARBA00022676"/>
    </source>
</evidence>
<keyword evidence="4 7" id="KW-0808">Transferase</keyword>
<dbReference type="SUPFAM" id="SSF56235">
    <property type="entry name" value="N-terminal nucleophile aminohydrolases (Ntn hydrolases)"/>
    <property type="match status" value="1"/>
</dbReference>
<evidence type="ECO:0000256" key="1">
    <source>
        <dbReference type="ARBA" id="ARBA00005209"/>
    </source>
</evidence>
<feature type="active site" description="Nucleophile" evidence="7 9">
    <location>
        <position position="11"/>
    </location>
</feature>
<keyword evidence="3 7" id="KW-0328">Glycosyltransferase</keyword>
<evidence type="ECO:0000256" key="2">
    <source>
        <dbReference type="ARBA" id="ARBA00010138"/>
    </source>
</evidence>
<dbReference type="PROSITE" id="PS51278">
    <property type="entry name" value="GATASE_TYPE_2"/>
    <property type="match status" value="1"/>
</dbReference>
<dbReference type="RefSeq" id="WP_074592572.1">
    <property type="nucleotide sequence ID" value="NZ_FNBS01000030.1"/>
</dbReference>
<evidence type="ECO:0000256" key="7">
    <source>
        <dbReference type="HAMAP-Rule" id="MF_01931"/>
    </source>
</evidence>
<dbReference type="EMBL" id="FNBS01000030">
    <property type="protein sequence ID" value="SDF90336.1"/>
    <property type="molecule type" value="Genomic_DNA"/>
</dbReference>
<comment type="catalytic activity">
    <reaction evidence="7 8">
        <text>5-phospho-beta-D-ribosylamine + L-glutamate + diphosphate = 5-phospho-alpha-D-ribose 1-diphosphate + L-glutamine + H2O</text>
        <dbReference type="Rhea" id="RHEA:14905"/>
        <dbReference type="ChEBI" id="CHEBI:15377"/>
        <dbReference type="ChEBI" id="CHEBI:29985"/>
        <dbReference type="ChEBI" id="CHEBI:33019"/>
        <dbReference type="ChEBI" id="CHEBI:58017"/>
        <dbReference type="ChEBI" id="CHEBI:58359"/>
        <dbReference type="ChEBI" id="CHEBI:58681"/>
        <dbReference type="EC" id="2.4.2.14"/>
    </reaction>
</comment>
<dbReference type="AlphaFoldDB" id="A0A1G7PVP6"/>
<dbReference type="InterPro" id="IPR029055">
    <property type="entry name" value="Ntn_hydrolases_N"/>
</dbReference>
<accession>A0A1G7PVP6</accession>
<comment type="function">
    <text evidence="7">Catalyzes the formation of phosphoribosylamine from phosphoribosylpyrophosphate (PRPP) and glutamine.</text>
</comment>
<proteinExistence type="inferred from homology"/>
<feature type="domain" description="Glutamine amidotransferase type-2" evidence="12">
    <location>
        <begin position="11"/>
        <end position="230"/>
    </location>
</feature>
<evidence type="ECO:0000256" key="10">
    <source>
        <dbReference type="PIRSR" id="PIRSR000485-2"/>
    </source>
</evidence>
<dbReference type="InterPro" id="IPR005854">
    <property type="entry name" value="PurF"/>
</dbReference>
<keyword evidence="7 11" id="KW-0411">Iron-sulfur</keyword>
<dbReference type="Gene3D" id="3.40.50.2020">
    <property type="match status" value="1"/>
</dbReference>
<organism evidence="13 14">
    <name type="scientific">Thermoanaerobacter thermohydrosulfuricus</name>
    <name type="common">Clostridium thermohydrosulfuricum</name>
    <dbReference type="NCBI Taxonomy" id="1516"/>
    <lineage>
        <taxon>Bacteria</taxon>
        <taxon>Bacillati</taxon>
        <taxon>Bacillota</taxon>
        <taxon>Clostridia</taxon>
        <taxon>Thermoanaerobacterales</taxon>
        <taxon>Thermoanaerobacteraceae</taxon>
        <taxon>Thermoanaerobacter</taxon>
    </lineage>
</organism>
<sequence>MGNGEKLKEECGVFGAFSLSTSVTSYIYYGLQALQHRGQESSGIAIYDGEKINCIKGLGLVSEVFNKENLKTLEGKMGIGHVRYSTTGSNDIINAQPLVANFKNEYMALAHNGNLINAEELRGQLEEDGRIFQTTTDSEIILHLIAKNFQKGLIEALLETIKQIKGSYALVILTDNKLIGIRDVNSIRPLCIGKKDDTYFLSSESCAFDVIGAELIRDVEAGEIVIIDEKGIDSVKLEVEEKKKPCVFEYIYFARPDSVIDGKSVYFTRLEMGKRLAEEAPVDADLVVPVPDSGIAAARGYSLKTGIPMGEGLIKNKYIGRTFIAPDQRDRETGVRIKLNVLKELIQGKRIVLIDDSIVRGTTMKRLVSLLKSGGAKEVHVRISSPPVKYSCYFGIDTPTKKELIAARMSVEEICKLIGADSLQFLSIEGLIKSVGLKSICTGCFDGNYPMYVLKEGSKYLFEKK</sequence>
<evidence type="ECO:0000313" key="13">
    <source>
        <dbReference type="EMBL" id="SDF90336.1"/>
    </source>
</evidence>
<dbReference type="GO" id="GO:0000287">
    <property type="term" value="F:magnesium ion binding"/>
    <property type="evidence" value="ECO:0007669"/>
    <property type="project" value="UniProtKB-UniRule"/>
</dbReference>
<evidence type="ECO:0000256" key="11">
    <source>
        <dbReference type="PIRSR" id="PIRSR000485-3"/>
    </source>
</evidence>
<dbReference type="NCBIfam" id="TIGR01134">
    <property type="entry name" value="purF"/>
    <property type="match status" value="1"/>
</dbReference>
<evidence type="ECO:0000256" key="5">
    <source>
        <dbReference type="ARBA" id="ARBA00022755"/>
    </source>
</evidence>
<feature type="binding site" evidence="7 10">
    <location>
        <position position="293"/>
    </location>
    <ligand>
        <name>Mg(2+)</name>
        <dbReference type="ChEBI" id="CHEBI:18420"/>
    </ligand>
</feature>
<evidence type="ECO:0000256" key="9">
    <source>
        <dbReference type="PIRSR" id="PIRSR000485-1"/>
    </source>
</evidence>
<feature type="binding site" evidence="7 11">
    <location>
        <position position="246"/>
    </location>
    <ligand>
        <name>[4Fe-4S] cluster</name>
        <dbReference type="ChEBI" id="CHEBI:49883"/>
    </ligand>
</feature>
<comment type="pathway">
    <text evidence="1 7 8">Purine metabolism; IMP biosynthesis via de novo pathway; N(1)-(5-phospho-D-ribosyl)glycinamide from 5-phospho-alpha-D-ribose 1-diphosphate: step 1/2.</text>
</comment>
<comment type="similarity">
    <text evidence="2 7 8">In the C-terminal section; belongs to the purine/pyrimidine phosphoribosyltransferase family.</text>
</comment>
<dbReference type="GO" id="GO:0051539">
    <property type="term" value="F:4 iron, 4 sulfur cluster binding"/>
    <property type="evidence" value="ECO:0007669"/>
    <property type="project" value="UniProtKB-KW"/>
</dbReference>
<feature type="binding site" evidence="7 11">
    <location>
        <position position="444"/>
    </location>
    <ligand>
        <name>[4Fe-4S] cluster</name>
        <dbReference type="ChEBI" id="CHEBI:49883"/>
    </ligand>
</feature>
<feature type="binding site" evidence="7 11">
    <location>
        <position position="441"/>
    </location>
    <ligand>
        <name>[4Fe-4S] cluster</name>
        <dbReference type="ChEBI" id="CHEBI:49883"/>
    </ligand>
</feature>
<feature type="binding site" evidence="7 10">
    <location>
        <position position="355"/>
    </location>
    <ligand>
        <name>Mg(2+)</name>
        <dbReference type="ChEBI" id="CHEBI:18420"/>
    </ligand>
</feature>
<dbReference type="SUPFAM" id="SSF53271">
    <property type="entry name" value="PRTase-like"/>
    <property type="match status" value="1"/>
</dbReference>
<feature type="binding site" evidence="7 10">
    <location>
        <position position="356"/>
    </location>
    <ligand>
        <name>Mg(2+)</name>
        <dbReference type="ChEBI" id="CHEBI:18420"/>
    </ligand>
</feature>
<evidence type="ECO:0000259" key="12">
    <source>
        <dbReference type="PROSITE" id="PS51278"/>
    </source>
</evidence>
<evidence type="ECO:0000313" key="14">
    <source>
        <dbReference type="Proteomes" id="UP000183404"/>
    </source>
</evidence>
<dbReference type="InterPro" id="IPR000836">
    <property type="entry name" value="PRTase_dom"/>
</dbReference>
<dbReference type="Pfam" id="PF00156">
    <property type="entry name" value="Pribosyltran"/>
    <property type="match status" value="1"/>
</dbReference>
<dbReference type="InterPro" id="IPR017932">
    <property type="entry name" value="GATase_2_dom"/>
</dbReference>
<keyword evidence="6 7" id="KW-0315">Glutamine amidotransferase</keyword>
<feature type="binding site" evidence="7 11">
    <location>
        <position position="392"/>
    </location>
    <ligand>
        <name>[4Fe-4S] cluster</name>
        <dbReference type="ChEBI" id="CHEBI:49883"/>
    </ligand>
</feature>
<dbReference type="UniPathway" id="UPA00074">
    <property type="reaction ID" value="UER00124"/>
</dbReference>
<gene>
    <name evidence="7" type="primary">purF</name>
    <name evidence="13" type="ORF">SAMN04244560_01428</name>
</gene>
<keyword evidence="7 11" id="KW-0408">Iron</keyword>
<keyword evidence="7 10" id="KW-0460">Magnesium</keyword>
<dbReference type="Pfam" id="PF13537">
    <property type="entry name" value="GATase_7"/>
    <property type="match status" value="1"/>
</dbReference>
<evidence type="ECO:0000256" key="6">
    <source>
        <dbReference type="ARBA" id="ARBA00022962"/>
    </source>
</evidence>
<evidence type="ECO:0000256" key="4">
    <source>
        <dbReference type="ARBA" id="ARBA00022679"/>
    </source>
</evidence>
<dbReference type="InterPro" id="IPR029057">
    <property type="entry name" value="PRTase-like"/>
</dbReference>
<comment type="cofactor">
    <cofactor evidence="7 11">
        <name>[4Fe-4S] cluster</name>
        <dbReference type="ChEBI" id="CHEBI:49883"/>
    </cofactor>
    <text evidence="7 11">Binds 1 [4Fe-4S] cluster per subunit.</text>
</comment>
<dbReference type="GO" id="GO:0004044">
    <property type="term" value="F:amidophosphoribosyltransferase activity"/>
    <property type="evidence" value="ECO:0007669"/>
    <property type="project" value="UniProtKB-UniRule"/>
</dbReference>
<dbReference type="Gene3D" id="3.60.20.10">
    <property type="entry name" value="Glutamine Phosphoribosylpyrophosphate, subunit 1, domain 1"/>
    <property type="match status" value="1"/>
</dbReference>
<dbReference type="EC" id="2.4.2.14" evidence="7"/>
<dbReference type="PANTHER" id="PTHR11907">
    <property type="entry name" value="AMIDOPHOSPHORIBOSYLTRANSFERASE"/>
    <property type="match status" value="1"/>
</dbReference>
<comment type="cofactor">
    <cofactor evidence="7 10">
        <name>Mg(2+)</name>
        <dbReference type="ChEBI" id="CHEBI:18420"/>
    </cofactor>
    <text evidence="7 10">Binds 1 Mg(2+) ion per subunit.</text>
</comment>
<evidence type="ECO:0000256" key="8">
    <source>
        <dbReference type="PIRNR" id="PIRNR000485"/>
    </source>
</evidence>
<keyword evidence="7 10" id="KW-0479">Metal-binding</keyword>
<keyword evidence="5 7" id="KW-0658">Purine biosynthesis</keyword>
<dbReference type="GO" id="GO:0006189">
    <property type="term" value="P:'de novo' IMP biosynthetic process"/>
    <property type="evidence" value="ECO:0007669"/>
    <property type="project" value="UniProtKB-UniRule"/>
</dbReference>
<name>A0A1G7PVP6_THETY</name>
<dbReference type="CDD" id="cd06223">
    <property type="entry name" value="PRTases_typeI"/>
    <property type="match status" value="1"/>
</dbReference>
<dbReference type="Proteomes" id="UP000183404">
    <property type="component" value="Unassembled WGS sequence"/>
</dbReference>
<dbReference type="GO" id="GO:0009113">
    <property type="term" value="P:purine nucleobase biosynthetic process"/>
    <property type="evidence" value="ECO:0007669"/>
    <property type="project" value="UniProtKB-UniRule"/>
</dbReference>
<dbReference type="HAMAP" id="MF_01931">
    <property type="entry name" value="PurF"/>
    <property type="match status" value="1"/>
</dbReference>
<dbReference type="CDD" id="cd00715">
    <property type="entry name" value="GPATase_N"/>
    <property type="match status" value="1"/>
</dbReference>
<dbReference type="InterPro" id="IPR035584">
    <property type="entry name" value="PurF_N"/>
</dbReference>
<reference evidence="13 14" key="1">
    <citation type="submission" date="2016-10" db="EMBL/GenBank/DDBJ databases">
        <authorList>
            <person name="de Groot N.N."/>
        </authorList>
    </citation>
    <scope>NUCLEOTIDE SEQUENCE [LARGE SCALE GENOMIC DNA]</scope>
    <source>
        <strain evidence="13 14">DSM 569</strain>
    </source>
</reference>